<accession>A0A3M0I1B7</accession>
<dbReference type="Proteomes" id="UP000270471">
    <property type="component" value="Unassembled WGS sequence"/>
</dbReference>
<sequence length="182" mass="20202">MDFDFVSDHLALDFAGTLSWRTTDRVDLLTAPADLARWVHRSGLSEEPPKVTAAMFRTAVELREAVYRAAASVPDGTRADPADLALIRRTAQHPGVVPQLWAIGEVRRSGDLTQVLASLAVAASDLLGTAERHHIRVCARPNCTRLFLDRSRAASRRWCDKLRCGSSANSAAYRRRRQTRQP</sequence>
<evidence type="ECO:0000259" key="1">
    <source>
        <dbReference type="Pfam" id="PF11706"/>
    </source>
</evidence>
<dbReference type="PANTHER" id="PTHR35525:SF3">
    <property type="entry name" value="BLL6575 PROTEIN"/>
    <property type="match status" value="1"/>
</dbReference>
<evidence type="ECO:0000313" key="2">
    <source>
        <dbReference type="EMBL" id="RMB83421.1"/>
    </source>
</evidence>
<keyword evidence="3" id="KW-1185">Reference proteome</keyword>
<evidence type="ECO:0000313" key="3">
    <source>
        <dbReference type="Proteomes" id="UP000270471"/>
    </source>
</evidence>
<dbReference type="OrthoDB" id="123307at2"/>
<proteinExistence type="predicted"/>
<organism evidence="2 3">
    <name type="scientific">Streptomyces shenzhenensis</name>
    <dbReference type="NCBI Taxonomy" id="943815"/>
    <lineage>
        <taxon>Bacteria</taxon>
        <taxon>Bacillati</taxon>
        <taxon>Actinomycetota</taxon>
        <taxon>Actinomycetes</taxon>
        <taxon>Kitasatosporales</taxon>
        <taxon>Streptomycetaceae</taxon>
        <taxon>Streptomyces</taxon>
    </lineage>
</organism>
<protein>
    <recommendedName>
        <fullName evidence="1">Zinc finger CGNR domain-containing protein</fullName>
    </recommendedName>
</protein>
<dbReference type="Gene3D" id="1.10.3300.10">
    <property type="entry name" value="Jann2411-like domain"/>
    <property type="match status" value="1"/>
</dbReference>
<comment type="caution">
    <text evidence="2">The sequence shown here is derived from an EMBL/GenBank/DDBJ whole genome shotgun (WGS) entry which is preliminary data.</text>
</comment>
<reference evidence="2 3" key="1">
    <citation type="submission" date="2017-11" db="EMBL/GenBank/DDBJ databases">
        <title>Draft genome of actinobacteria isolated from guarana (Paullinia cupana (Mart.) Ducke.</title>
        <authorList>
            <person name="Siqueira K.A."/>
            <person name="Liotti R.G."/>
            <person name="Mendes T.A.O."/>
            <person name="Soares M.A."/>
        </authorList>
    </citation>
    <scope>NUCLEOTIDE SEQUENCE [LARGE SCALE GENOMIC DNA]</scope>
    <source>
        <strain evidence="2 3">193</strain>
    </source>
</reference>
<dbReference type="InterPro" id="IPR010852">
    <property type="entry name" value="ABATE"/>
</dbReference>
<dbReference type="EMBL" id="PENI01000016">
    <property type="protein sequence ID" value="RMB83421.1"/>
    <property type="molecule type" value="Genomic_DNA"/>
</dbReference>
<dbReference type="Pfam" id="PF11706">
    <property type="entry name" value="zf-CGNR"/>
    <property type="match status" value="1"/>
</dbReference>
<dbReference type="SUPFAM" id="SSF160904">
    <property type="entry name" value="Jann2411-like"/>
    <property type="match status" value="1"/>
</dbReference>
<dbReference type="PANTHER" id="PTHR35525">
    <property type="entry name" value="BLL6575 PROTEIN"/>
    <property type="match status" value="1"/>
</dbReference>
<dbReference type="InterPro" id="IPR021005">
    <property type="entry name" value="Znf_CGNR"/>
</dbReference>
<feature type="domain" description="Zinc finger CGNR" evidence="1">
    <location>
        <begin position="135"/>
        <end position="177"/>
    </location>
</feature>
<dbReference type="Pfam" id="PF07336">
    <property type="entry name" value="ABATE"/>
    <property type="match status" value="1"/>
</dbReference>
<name>A0A3M0I1B7_9ACTN</name>
<dbReference type="AlphaFoldDB" id="A0A3M0I1B7"/>
<dbReference type="InterPro" id="IPR023286">
    <property type="entry name" value="ABATE_dom_sf"/>
</dbReference>
<gene>
    <name evidence="2" type="ORF">CTZ28_23980</name>
</gene>